<dbReference type="PANTHER" id="PTHR44591:SF3">
    <property type="entry name" value="RESPONSE REGULATORY DOMAIN-CONTAINING PROTEIN"/>
    <property type="match status" value="1"/>
</dbReference>
<dbReference type="HOGENOM" id="CLU_527616_0_0_0"/>
<dbReference type="Pfam" id="PF08665">
    <property type="entry name" value="PglZ"/>
    <property type="match status" value="1"/>
</dbReference>
<dbReference type="EMBL" id="CU466930">
    <property type="protein sequence ID" value="CAO81476.1"/>
    <property type="molecule type" value="Genomic_DNA"/>
</dbReference>
<dbReference type="SMART" id="SM00448">
    <property type="entry name" value="REC"/>
    <property type="match status" value="1"/>
</dbReference>
<name>B0VG21_CLOAI</name>
<dbReference type="OrthoDB" id="9813025at2"/>
<feature type="domain" description="Response regulatory" evidence="3">
    <location>
        <begin position="5"/>
        <end position="119"/>
    </location>
</feature>
<evidence type="ECO:0000256" key="1">
    <source>
        <dbReference type="ARBA" id="ARBA00022553"/>
    </source>
</evidence>
<dbReference type="InterPro" id="IPR017850">
    <property type="entry name" value="Alkaline_phosphatase_core_sf"/>
</dbReference>
<accession>B0VG21</accession>
<proteinExistence type="predicted"/>
<feature type="modified residue" description="4-aspartylphosphate" evidence="2">
    <location>
        <position position="54"/>
    </location>
</feature>
<dbReference type="PANTHER" id="PTHR44591">
    <property type="entry name" value="STRESS RESPONSE REGULATOR PROTEIN 1"/>
    <property type="match status" value="1"/>
</dbReference>
<dbReference type="STRING" id="459349.CLOAM1640"/>
<dbReference type="PROSITE" id="PS50110">
    <property type="entry name" value="RESPONSE_REGULATORY"/>
    <property type="match status" value="1"/>
</dbReference>
<dbReference type="SUPFAM" id="SSF52172">
    <property type="entry name" value="CheY-like"/>
    <property type="match status" value="1"/>
</dbReference>
<keyword evidence="1 2" id="KW-0597">Phosphoprotein</keyword>
<dbReference type="InterPro" id="IPR011006">
    <property type="entry name" value="CheY-like_superfamily"/>
</dbReference>
<dbReference type="eggNOG" id="COG0745">
    <property type="taxonomic scope" value="Bacteria"/>
</dbReference>
<sequence>MKQMQILWVDDEIDLLKPFILFLEERKYNVETCNNGTDAIEKVVENKYDLVILDEMMPGLDGLATLQEIKRINPALPIVMVTKSEAEGLMDKAIASQISDYLIKPINPNQIIMAIKKIFQADEIRANQIGQQYTRYIAELNQKLFANPDWNEWSQIYRELSYWELQIDQVNDEGLRQTHFLEKRNCNTEFTNYVERNYGNWLKSDERPNLSFDLISQYIAPHFEENLPIYFIIIDCMRLDQYLAIQPYIKELFEEELDLYYSILPTATPYSRNSIFSGLMPIDIAKRFPDYWVTSSEMDNSRNRNEHQLLDEHIEELGFKLDPTSKYVKIFNMEEGNFVLRKIETWNKENLIVLVYNFLDLLAHHRSRDQILQETIPNEEGLRAFTKHWFLHSSLYEALKQIAKQDAIVILSTDHGSIKVNRATQVIGDKETSITVRYKEGKNLSVNERHALFVKKPGDFGLPSKSIVDNFIFAKDDYYFVYPNAYHQYQKQFNGTFQHGGVSMEEMILPIATCRTKRR</sequence>
<dbReference type="GO" id="GO:0000160">
    <property type="term" value="P:phosphorelay signal transduction system"/>
    <property type="evidence" value="ECO:0007669"/>
    <property type="project" value="InterPro"/>
</dbReference>
<evidence type="ECO:0000259" key="3">
    <source>
        <dbReference type="PROSITE" id="PS50110"/>
    </source>
</evidence>
<gene>
    <name evidence="4" type="ordered locus">CLOAM1640</name>
</gene>
<dbReference type="CDD" id="cd00156">
    <property type="entry name" value="REC"/>
    <property type="match status" value="1"/>
</dbReference>
<reference evidence="4 5" key="1">
    <citation type="journal article" date="2008" name="J. Bacteriol.">
        <title>'Candidatus Cloacamonas acidaminovorans': genome sequence reconstruction provides a first glimpse of a new bacterial division.</title>
        <authorList>
            <person name="Pelletier E."/>
            <person name="Kreimeyer A."/>
            <person name="Bocs S."/>
            <person name="Rouy Z."/>
            <person name="Gyapay G."/>
            <person name="Chouari R."/>
            <person name="Riviere D."/>
            <person name="Ganesan A."/>
            <person name="Daegelen P."/>
            <person name="Sghir A."/>
            <person name="Cohen G.N."/>
            <person name="Medigue C."/>
            <person name="Weissenbach J."/>
            <person name="Le Paslier D."/>
        </authorList>
    </citation>
    <scope>NUCLEOTIDE SEQUENCE [LARGE SCALE GENOMIC DNA]</scope>
    <source>
        <strain evidence="5">Evry</strain>
    </source>
</reference>
<dbReference type="InterPro" id="IPR001789">
    <property type="entry name" value="Sig_transdc_resp-reg_receiver"/>
</dbReference>
<dbReference type="InterPro" id="IPR050595">
    <property type="entry name" value="Bact_response_regulator"/>
</dbReference>
<dbReference type="Proteomes" id="UP000002019">
    <property type="component" value="Chromosome"/>
</dbReference>
<dbReference type="SUPFAM" id="SSF53649">
    <property type="entry name" value="Alkaline phosphatase-like"/>
    <property type="match status" value="1"/>
</dbReference>
<evidence type="ECO:0000313" key="5">
    <source>
        <dbReference type="Proteomes" id="UP000002019"/>
    </source>
</evidence>
<dbReference type="RefSeq" id="WP_015425334.1">
    <property type="nucleotide sequence ID" value="NC_020449.1"/>
</dbReference>
<dbReference type="KEGG" id="caci:CLOAM1640"/>
<evidence type="ECO:0000313" key="4">
    <source>
        <dbReference type="EMBL" id="CAO81476.1"/>
    </source>
</evidence>
<dbReference type="AlphaFoldDB" id="B0VG21"/>
<organism evidence="4 5">
    <name type="scientific">Cloacimonas acidaminovorans (strain Evry)</name>
    <dbReference type="NCBI Taxonomy" id="459349"/>
    <lineage>
        <taxon>Bacteria</taxon>
        <taxon>Pseudomonadati</taxon>
        <taxon>Candidatus Cloacimonadota</taxon>
        <taxon>Candidatus Cloacimonadia</taxon>
        <taxon>Candidatus Cloacimonadales</taxon>
        <taxon>Candidatus Cloacimonadaceae</taxon>
        <taxon>Candidatus Cloacimonas</taxon>
    </lineage>
</organism>
<keyword evidence="5" id="KW-1185">Reference proteome</keyword>
<evidence type="ECO:0000256" key="2">
    <source>
        <dbReference type="PROSITE-ProRule" id="PRU00169"/>
    </source>
</evidence>
<dbReference type="Gene3D" id="3.40.720.10">
    <property type="entry name" value="Alkaline Phosphatase, subunit A"/>
    <property type="match status" value="1"/>
</dbReference>
<dbReference type="Gene3D" id="3.40.50.2300">
    <property type="match status" value="1"/>
</dbReference>
<protein>
    <submittedName>
        <fullName evidence="4">Response regulator</fullName>
    </submittedName>
</protein>
<dbReference type="Pfam" id="PF00072">
    <property type="entry name" value="Response_reg"/>
    <property type="match status" value="1"/>
</dbReference>